<dbReference type="Pfam" id="PF07394">
    <property type="entry name" value="DUF1501"/>
    <property type="match status" value="1"/>
</dbReference>
<reference evidence="2" key="1">
    <citation type="journal article" date="2020" name="mSystems">
        <title>Genome- and Community-Level Interaction Insights into Carbon Utilization and Element Cycling Functions of Hydrothermarchaeota in Hydrothermal Sediment.</title>
        <authorList>
            <person name="Zhou Z."/>
            <person name="Liu Y."/>
            <person name="Xu W."/>
            <person name="Pan J."/>
            <person name="Luo Z.H."/>
            <person name="Li M."/>
        </authorList>
    </citation>
    <scope>NUCLEOTIDE SEQUENCE [LARGE SCALE GENOMIC DNA]</scope>
    <source>
        <strain evidence="2">HyVt-458</strain>
    </source>
</reference>
<accession>A0A831RZF5</accession>
<gene>
    <name evidence="2" type="ORF">ENJ12_12765</name>
</gene>
<feature type="chain" id="PRO_5032444679" evidence="1">
    <location>
        <begin position="36"/>
        <end position="465"/>
    </location>
</feature>
<proteinExistence type="predicted"/>
<keyword evidence="1" id="KW-0732">Signal</keyword>
<dbReference type="Proteomes" id="UP000886339">
    <property type="component" value="Unassembled WGS sequence"/>
</dbReference>
<organism evidence="2">
    <name type="scientific">Thiolapillus brandeum</name>
    <dbReference type="NCBI Taxonomy" id="1076588"/>
    <lineage>
        <taxon>Bacteria</taxon>
        <taxon>Pseudomonadati</taxon>
        <taxon>Pseudomonadota</taxon>
        <taxon>Gammaproteobacteria</taxon>
        <taxon>Chromatiales</taxon>
        <taxon>Sedimenticolaceae</taxon>
        <taxon>Thiolapillus</taxon>
    </lineage>
</organism>
<feature type="signal peptide" evidence="1">
    <location>
        <begin position="1"/>
        <end position="35"/>
    </location>
</feature>
<dbReference type="EMBL" id="DRLF01000441">
    <property type="protein sequence ID" value="HEC07720.1"/>
    <property type="molecule type" value="Genomic_DNA"/>
</dbReference>
<dbReference type="InterPro" id="IPR010869">
    <property type="entry name" value="DUF1501"/>
</dbReference>
<dbReference type="InterPro" id="IPR017850">
    <property type="entry name" value="Alkaline_phosphatase_core_sf"/>
</dbReference>
<name>A0A831RZF5_9GAMM</name>
<evidence type="ECO:0000313" key="2">
    <source>
        <dbReference type="EMBL" id="HEC07720.1"/>
    </source>
</evidence>
<comment type="caution">
    <text evidence="2">The sequence shown here is derived from an EMBL/GenBank/DDBJ whole genome shotgun (WGS) entry which is preliminary data.</text>
</comment>
<protein>
    <submittedName>
        <fullName evidence="2">DUF1501 domain-containing protein</fullName>
    </submittedName>
</protein>
<dbReference type="PANTHER" id="PTHR43737">
    <property type="entry name" value="BLL7424 PROTEIN"/>
    <property type="match status" value="1"/>
</dbReference>
<dbReference type="InterPro" id="IPR006311">
    <property type="entry name" value="TAT_signal"/>
</dbReference>
<dbReference type="AlphaFoldDB" id="A0A831RZF5"/>
<dbReference type="SUPFAM" id="SSF53649">
    <property type="entry name" value="Alkaline phosphatase-like"/>
    <property type="match status" value="1"/>
</dbReference>
<dbReference type="PANTHER" id="PTHR43737:SF1">
    <property type="entry name" value="DUF1501 DOMAIN-CONTAINING PROTEIN"/>
    <property type="match status" value="1"/>
</dbReference>
<dbReference type="PROSITE" id="PS51318">
    <property type="entry name" value="TAT"/>
    <property type="match status" value="1"/>
</dbReference>
<evidence type="ECO:0000256" key="1">
    <source>
        <dbReference type="SAM" id="SignalP"/>
    </source>
</evidence>
<sequence>MKKIGRRRFLRNSLLGAASVSPLSALLGMLSEAQAADSSGGYKALVCVLLEGGADAFNMVVPANGSAYQAYADVRGSMALARGALLPLDTAPDQDGVKYGFHPVMSRMQTLFNQQKLAVVANVGTLVQPVTRADVLDGAPVPNQLFSHNTQRDLWMTADAAVRQKAGWAARMADVLDPDEPLFNLTSGGKNLMQQGGAKPAFEFDGGGIYAFDDYYAFRTDGALGETYRQLMQHDSSHANRLIRAFAGRRTTNIGLFNALSGVLEDAPDFQDFSTGVHESGTPLGTQLRAVARMLSARDKFPNRPQRQVFFVNYHGWDTHNTPLDEGSHLVDYLDKSLGAFQDALAQLGMEQQVTTFTCSDFGRSITSNGAGTDHGWGGHAFVMGGAVRGGAIYGRMPAIRRDSPDAIDDRAIPLIAVEQYYSRLADWFGASPAELDVIFPNLHRFSGSGLEFMDSDVLFANGFE</sequence>